<reference evidence="8" key="1">
    <citation type="submission" date="2017-01" db="EMBL/GenBank/DDBJ databases">
        <authorList>
            <person name="Varghese N."/>
            <person name="Submissions S."/>
        </authorList>
    </citation>
    <scope>NUCLEOTIDE SEQUENCE [LARGE SCALE GENOMIC DNA]</scope>
    <source>
        <strain evidence="8">DSM 24913</strain>
    </source>
</reference>
<evidence type="ECO:0000256" key="4">
    <source>
        <dbReference type="ARBA" id="ARBA00022723"/>
    </source>
</evidence>
<evidence type="ECO:0000256" key="3">
    <source>
        <dbReference type="ARBA" id="ARBA00022617"/>
    </source>
</evidence>
<dbReference type="GO" id="GO:0046872">
    <property type="term" value="F:metal ion binding"/>
    <property type="evidence" value="ECO:0007669"/>
    <property type="project" value="UniProtKB-KW"/>
</dbReference>
<dbReference type="InterPro" id="IPR019795">
    <property type="entry name" value="Globin_bac-like_CS"/>
</dbReference>
<keyword evidence="8" id="KW-1185">Reference proteome</keyword>
<keyword evidence="3" id="KW-0349">Heme</keyword>
<dbReference type="Proteomes" id="UP000185639">
    <property type="component" value="Unassembled WGS sequence"/>
</dbReference>
<sequence>MTQVYGVEDASFRAAGEYEGIKALVDGFYDAMEALPAAKKIRDMHPADLTESRDKLTRFLCGWLGGPRLYREKYGPIAIPRAHAHLPIGEAERDAWLLCMEEALKAQAYPEEFKSYLMAQLFVPAERCRMASQAMGH</sequence>
<dbReference type="AlphaFoldDB" id="A0A1N7KV95"/>
<keyword evidence="5" id="KW-0408">Iron</keyword>
<dbReference type="SUPFAM" id="SSF46458">
    <property type="entry name" value="Globin-like"/>
    <property type="match status" value="1"/>
</dbReference>
<keyword evidence="2" id="KW-0813">Transport</keyword>
<gene>
    <name evidence="7" type="ORF">SAMN05421686_103112</name>
</gene>
<comment type="similarity">
    <text evidence="6">Belongs to the truncated hemoglobin family. Group II subfamily.</text>
</comment>
<organism evidence="7 8">
    <name type="scientific">Thalassolituus maritimus</name>
    <dbReference type="NCBI Taxonomy" id="484498"/>
    <lineage>
        <taxon>Bacteria</taxon>
        <taxon>Pseudomonadati</taxon>
        <taxon>Pseudomonadota</taxon>
        <taxon>Gammaproteobacteria</taxon>
        <taxon>Oceanospirillales</taxon>
        <taxon>Oceanospirillaceae</taxon>
        <taxon>Thalassolituus</taxon>
    </lineage>
</organism>
<name>A0A1N7KV95_9GAMM</name>
<dbReference type="PANTHER" id="PTHR47366">
    <property type="entry name" value="TWO-ON-TWO HEMOGLOBIN-3"/>
    <property type="match status" value="1"/>
</dbReference>
<evidence type="ECO:0000256" key="1">
    <source>
        <dbReference type="ARBA" id="ARBA00001971"/>
    </source>
</evidence>
<dbReference type="InterPro" id="IPR009050">
    <property type="entry name" value="Globin-like_sf"/>
</dbReference>
<dbReference type="GO" id="GO:0020037">
    <property type="term" value="F:heme binding"/>
    <property type="evidence" value="ECO:0007669"/>
    <property type="project" value="InterPro"/>
</dbReference>
<evidence type="ECO:0000313" key="7">
    <source>
        <dbReference type="EMBL" id="SIS65484.1"/>
    </source>
</evidence>
<dbReference type="GO" id="GO:0019825">
    <property type="term" value="F:oxygen binding"/>
    <property type="evidence" value="ECO:0007669"/>
    <property type="project" value="InterPro"/>
</dbReference>
<evidence type="ECO:0000313" key="8">
    <source>
        <dbReference type="Proteomes" id="UP000185639"/>
    </source>
</evidence>
<keyword evidence="4" id="KW-0479">Metal-binding</keyword>
<dbReference type="PANTHER" id="PTHR47366:SF1">
    <property type="entry name" value="TWO-ON-TWO HEMOGLOBIN-3"/>
    <property type="match status" value="1"/>
</dbReference>
<evidence type="ECO:0000256" key="5">
    <source>
        <dbReference type="ARBA" id="ARBA00023004"/>
    </source>
</evidence>
<dbReference type="Pfam" id="PF01152">
    <property type="entry name" value="Bac_globin"/>
    <property type="match status" value="1"/>
</dbReference>
<evidence type="ECO:0000256" key="6">
    <source>
        <dbReference type="ARBA" id="ARBA00034496"/>
    </source>
</evidence>
<accession>A0A1N7KV95</accession>
<dbReference type="RefSeq" id="WP_076514660.1">
    <property type="nucleotide sequence ID" value="NZ_FTOH01000003.1"/>
</dbReference>
<dbReference type="PROSITE" id="PS01213">
    <property type="entry name" value="GLOBIN_FAM_2"/>
    <property type="match status" value="1"/>
</dbReference>
<comment type="cofactor">
    <cofactor evidence="1">
        <name>heme</name>
        <dbReference type="ChEBI" id="CHEBI:30413"/>
    </cofactor>
</comment>
<dbReference type="STRING" id="484498.SAMN05421686_103112"/>
<proteinExistence type="inferred from homology"/>
<dbReference type="InterPro" id="IPR044203">
    <property type="entry name" value="GlbO/GLB3-like"/>
</dbReference>
<protein>
    <submittedName>
        <fullName evidence="7">Hemoglobin</fullName>
    </submittedName>
</protein>
<dbReference type="EMBL" id="FTOH01000003">
    <property type="protein sequence ID" value="SIS65484.1"/>
    <property type="molecule type" value="Genomic_DNA"/>
</dbReference>
<dbReference type="InterPro" id="IPR001486">
    <property type="entry name" value="Hemoglobin_trunc"/>
</dbReference>
<dbReference type="GO" id="GO:0005344">
    <property type="term" value="F:oxygen carrier activity"/>
    <property type="evidence" value="ECO:0007669"/>
    <property type="project" value="InterPro"/>
</dbReference>
<dbReference type="InterPro" id="IPR012292">
    <property type="entry name" value="Globin/Proto"/>
</dbReference>
<evidence type="ECO:0000256" key="2">
    <source>
        <dbReference type="ARBA" id="ARBA00022448"/>
    </source>
</evidence>
<dbReference type="CDD" id="cd14773">
    <property type="entry name" value="TrHb2_PhHbO-like_O"/>
    <property type="match status" value="1"/>
</dbReference>
<dbReference type="Gene3D" id="1.10.490.10">
    <property type="entry name" value="Globins"/>
    <property type="match status" value="1"/>
</dbReference>
<dbReference type="OrthoDB" id="9790913at2"/>